<dbReference type="Pfam" id="PF01019">
    <property type="entry name" value="G_glu_transpept"/>
    <property type="match status" value="1"/>
</dbReference>
<dbReference type="InterPro" id="IPR000101">
    <property type="entry name" value="GGT_peptidase"/>
</dbReference>
<feature type="binding site" evidence="1">
    <location>
        <position position="110"/>
    </location>
    <ligand>
        <name>L-glutamate</name>
        <dbReference type="ChEBI" id="CHEBI:29985"/>
    </ligand>
</feature>
<feature type="signal peptide" evidence="2">
    <location>
        <begin position="1"/>
        <end position="22"/>
    </location>
</feature>
<dbReference type="GO" id="GO:0005886">
    <property type="term" value="C:plasma membrane"/>
    <property type="evidence" value="ECO:0007669"/>
    <property type="project" value="TreeGrafter"/>
</dbReference>
<dbReference type="GO" id="GO:1901750">
    <property type="term" value="P:leukotriene D4 biosynthetic process"/>
    <property type="evidence" value="ECO:0007669"/>
    <property type="project" value="TreeGrafter"/>
</dbReference>
<dbReference type="GO" id="GO:0006751">
    <property type="term" value="P:glutathione catabolic process"/>
    <property type="evidence" value="ECO:0007669"/>
    <property type="project" value="InterPro"/>
</dbReference>
<keyword evidence="2" id="KW-0732">Signal</keyword>
<evidence type="ECO:0000313" key="3">
    <source>
        <dbReference type="EMBL" id="KAK7895400.1"/>
    </source>
</evidence>
<accession>A0AAW0N9U6</accession>
<evidence type="ECO:0000256" key="2">
    <source>
        <dbReference type="SAM" id="SignalP"/>
    </source>
</evidence>
<name>A0AAW0N9U6_9GOBI</name>
<dbReference type="Proteomes" id="UP001460270">
    <property type="component" value="Unassembled WGS sequence"/>
</dbReference>
<organism evidence="3 4">
    <name type="scientific">Mugilogobius chulae</name>
    <name type="common">yellowstripe goby</name>
    <dbReference type="NCBI Taxonomy" id="88201"/>
    <lineage>
        <taxon>Eukaryota</taxon>
        <taxon>Metazoa</taxon>
        <taxon>Chordata</taxon>
        <taxon>Craniata</taxon>
        <taxon>Vertebrata</taxon>
        <taxon>Euteleostomi</taxon>
        <taxon>Actinopterygii</taxon>
        <taxon>Neopterygii</taxon>
        <taxon>Teleostei</taxon>
        <taxon>Neoteleostei</taxon>
        <taxon>Acanthomorphata</taxon>
        <taxon>Gobiaria</taxon>
        <taxon>Gobiiformes</taxon>
        <taxon>Gobioidei</taxon>
        <taxon>Gobiidae</taxon>
        <taxon>Gobionellinae</taxon>
        <taxon>Mugilogobius</taxon>
    </lineage>
</organism>
<dbReference type="GO" id="GO:0036374">
    <property type="term" value="F:glutathione hydrolase activity"/>
    <property type="evidence" value="ECO:0007669"/>
    <property type="project" value="InterPro"/>
</dbReference>
<dbReference type="PANTHER" id="PTHR11686">
    <property type="entry name" value="GAMMA GLUTAMYL TRANSPEPTIDASE"/>
    <property type="match status" value="1"/>
</dbReference>
<reference evidence="4" key="1">
    <citation type="submission" date="2024-04" db="EMBL/GenBank/DDBJ databases">
        <title>Salinicola lusitanus LLJ914,a marine bacterium isolated from the Okinawa Trough.</title>
        <authorList>
            <person name="Li J."/>
        </authorList>
    </citation>
    <scope>NUCLEOTIDE SEQUENCE [LARGE SCALE GENOMIC DNA]</scope>
</reference>
<feature type="chain" id="PRO_5043396177" description="Gamma-glutamyltransferase 5" evidence="2">
    <location>
        <begin position="23"/>
        <end position="215"/>
    </location>
</feature>
<dbReference type="PANTHER" id="PTHR11686:SF53">
    <property type="entry name" value="GLUTATHIONE HYDROLASE"/>
    <property type="match status" value="1"/>
</dbReference>
<dbReference type="InterPro" id="IPR029055">
    <property type="entry name" value="Ntn_hydrolases_N"/>
</dbReference>
<dbReference type="PRINTS" id="PR01210">
    <property type="entry name" value="GGTRANSPTASE"/>
</dbReference>
<proteinExistence type="predicted"/>
<dbReference type="AlphaFoldDB" id="A0AAW0N9U6"/>
<keyword evidence="4" id="KW-1185">Reference proteome</keyword>
<comment type="caution">
    <text evidence="3">The sequence shown here is derived from an EMBL/GenBank/DDBJ whole genome shotgun (WGS) entry which is preliminary data.</text>
</comment>
<evidence type="ECO:0000313" key="4">
    <source>
        <dbReference type="Proteomes" id="UP001460270"/>
    </source>
</evidence>
<sequence length="215" mass="23495">MAQFRPWLVCCCVLAGLLCVLTLVCVCVFSLLDQGSCASGSYGRAAVSADSRLCSEIGKNMLLQGGSAVDGAIAALLCTSVVNPQSMGIGGGSIVTVRERNGKVKVFNFRETVPQSYKRNLLDDCPTTFSFSTGSQWIGVPGELRGYELLHKLYGKLSWDKLFEPTVKLARDGIPLPDYLAQFIKSPLVRHYVERSSLCDIFCNKNRTVLKKETL</sequence>
<evidence type="ECO:0008006" key="5">
    <source>
        <dbReference type="Google" id="ProtNLM"/>
    </source>
</evidence>
<dbReference type="GO" id="GO:0002951">
    <property type="term" value="F:leukotriene-C(4) hydrolase"/>
    <property type="evidence" value="ECO:0007669"/>
    <property type="project" value="TreeGrafter"/>
</dbReference>
<dbReference type="EMBL" id="JBBPFD010000015">
    <property type="protein sequence ID" value="KAK7895400.1"/>
    <property type="molecule type" value="Genomic_DNA"/>
</dbReference>
<protein>
    <recommendedName>
        <fullName evidence="5">Gamma-glutamyltransferase 5</fullName>
    </recommendedName>
</protein>
<dbReference type="SUPFAM" id="SSF56235">
    <property type="entry name" value="N-terminal nucleophile aminohydrolases (Ntn hydrolases)"/>
    <property type="match status" value="1"/>
</dbReference>
<evidence type="ECO:0000256" key="1">
    <source>
        <dbReference type="PIRSR" id="PIRSR600101-2"/>
    </source>
</evidence>
<gene>
    <name evidence="3" type="ORF">WMY93_020725</name>
</gene>
<dbReference type="GO" id="GO:0006954">
    <property type="term" value="P:inflammatory response"/>
    <property type="evidence" value="ECO:0007669"/>
    <property type="project" value="TreeGrafter"/>
</dbReference>